<comment type="similarity">
    <text evidence="3">Belongs to the flagella basal body rod proteins family.</text>
</comment>
<dbReference type="InterPro" id="IPR002371">
    <property type="entry name" value="FlgK"/>
</dbReference>
<dbReference type="GO" id="GO:0005576">
    <property type="term" value="C:extracellular region"/>
    <property type="evidence" value="ECO:0007669"/>
    <property type="project" value="UniProtKB-SubCell"/>
</dbReference>
<evidence type="ECO:0000313" key="11">
    <source>
        <dbReference type="Proteomes" id="UP000595362"/>
    </source>
</evidence>
<dbReference type="Pfam" id="PF06429">
    <property type="entry name" value="Flg_bbr_C"/>
    <property type="match status" value="1"/>
</dbReference>
<accession>A0A7T5R2N5</accession>
<sequence>MSFSGLNSALSGLRVAQQQLSVISNNVANVGTEGYTRKILPQSTVTMQGTTIGVKGDPIIRNVDLNLERDYWTQISSTTFYDVKLDYLSRIQQFHGAPEKELSVSAQISKLRDSFAALADSPEDTFKQRAVIQQAQTVATKFNDFSALLDEMRNDTQEDIVLAVEEINTLLQTIAATNKEIKLDKTFNKTTAATEDLRDQSIKKLSELMDISFFTRGDGVLVVQTRQGVQLADERAETVFFEIGSPLGPDSYYPDSANGIYVGGDPSENINAINITETGLGGKVGSLIELRDDVLPRQQAQLDELAHKMAMRFESQGLRLFTDSTGSVPANTAPVPAVPGPLAPVAYVGFSREIQVNQNIINDNSLIQTGTAATDLPVQSGSNETLRRIVEFTFGEIEYQEAVGNVDVRANGTGGVTLQEWLGLYSQNTLQGTLDVSSYSDLQAFIDAGGTVFDPNPPGPPINDTFEITFDDPRLGVPSQTYSLSLSAIHLAYPIGGAITNAADQLAAAINNLAPPTDPAFAVQASVSPYGELTIQSRANITLDASSMANGMREEGLALLGFTEGTFDTTDPYIDVQVGKDNPVRVTIEPGDTETELADKLEYDSSTGTGVPGLYVDIDAATGFLTLRPGNDDSNGGPVFGGDIKIIGGPFTADGTGGSGVAAGATVIESLFGNNNPINNILHTTNSTFRYSNLGPYADINTGIISSTTLIDYSQKMVNQHAEEVLLAEARMNDEQSFRDLIQKEFLDQSSVNIDEELSHLIVVQTAYAASARMISAIDELFAELLNAFR</sequence>
<feature type="domain" description="Flagellar basal-body/hook protein C-terminal" evidence="8">
    <location>
        <begin position="745"/>
        <end position="787"/>
    </location>
</feature>
<feature type="domain" description="Flagellar basal body rod protein N-terminal" evidence="7">
    <location>
        <begin position="6"/>
        <end position="36"/>
    </location>
</feature>
<dbReference type="AlphaFoldDB" id="A0A7T5R2N5"/>
<dbReference type="InterPro" id="IPR053927">
    <property type="entry name" value="FlgK_helical"/>
</dbReference>
<dbReference type="GO" id="GO:0044780">
    <property type="term" value="P:bacterial-type flagellum assembly"/>
    <property type="evidence" value="ECO:0007669"/>
    <property type="project" value="InterPro"/>
</dbReference>
<keyword evidence="10" id="KW-0966">Cell projection</keyword>
<dbReference type="Proteomes" id="UP000595362">
    <property type="component" value="Chromosome"/>
</dbReference>
<name>A0A7T5R2N5_9BACT</name>
<evidence type="ECO:0000256" key="4">
    <source>
        <dbReference type="ARBA" id="ARBA00016244"/>
    </source>
</evidence>
<reference evidence="10 11" key="1">
    <citation type="submission" date="2020-07" db="EMBL/GenBank/DDBJ databases">
        <title>Huge and variable diversity of episymbiotic CPR bacteria and DPANN archaea in groundwater ecosystems.</title>
        <authorList>
            <person name="He C.Y."/>
            <person name="Keren R."/>
            <person name="Whittaker M."/>
            <person name="Farag I.F."/>
            <person name="Doudna J."/>
            <person name="Cate J.H.D."/>
            <person name="Banfield J.F."/>
        </authorList>
    </citation>
    <scope>NUCLEOTIDE SEQUENCE [LARGE SCALE GENOMIC DNA]</scope>
    <source>
        <strain evidence="10">NC_groundwater_70_Ag_B-0.1um_54_66</strain>
    </source>
</reference>
<feature type="domain" description="Flagellar hook-associated protein FlgK helical" evidence="9">
    <location>
        <begin position="90"/>
        <end position="316"/>
    </location>
</feature>
<dbReference type="GO" id="GO:0009424">
    <property type="term" value="C:bacterial-type flagellum hook"/>
    <property type="evidence" value="ECO:0007669"/>
    <property type="project" value="InterPro"/>
</dbReference>
<evidence type="ECO:0000259" key="8">
    <source>
        <dbReference type="Pfam" id="PF06429"/>
    </source>
</evidence>
<evidence type="ECO:0000256" key="1">
    <source>
        <dbReference type="ARBA" id="ARBA00004365"/>
    </source>
</evidence>
<dbReference type="GO" id="GO:0005198">
    <property type="term" value="F:structural molecule activity"/>
    <property type="evidence" value="ECO:0007669"/>
    <property type="project" value="InterPro"/>
</dbReference>
<evidence type="ECO:0000259" key="7">
    <source>
        <dbReference type="Pfam" id="PF00460"/>
    </source>
</evidence>
<comment type="subcellular location">
    <subcellularLocation>
        <location evidence="1">Bacterial flagellum</location>
    </subcellularLocation>
    <subcellularLocation>
        <location evidence="2">Secreted</location>
    </subcellularLocation>
</comment>
<dbReference type="InterPro" id="IPR001444">
    <property type="entry name" value="Flag_bb_rod_N"/>
</dbReference>
<dbReference type="SUPFAM" id="SSF64518">
    <property type="entry name" value="Phase 1 flagellin"/>
    <property type="match status" value="1"/>
</dbReference>
<keyword evidence="6" id="KW-0975">Bacterial flagellum</keyword>
<evidence type="ECO:0000256" key="5">
    <source>
        <dbReference type="ARBA" id="ARBA00022525"/>
    </source>
</evidence>
<gene>
    <name evidence="10" type="primary">flgK</name>
    <name evidence="10" type="ORF">HYS17_01225</name>
</gene>
<keyword evidence="10" id="KW-0969">Cilium</keyword>
<dbReference type="PANTHER" id="PTHR30033">
    <property type="entry name" value="FLAGELLAR HOOK-ASSOCIATED PROTEIN 1"/>
    <property type="match status" value="1"/>
</dbReference>
<evidence type="ECO:0000256" key="2">
    <source>
        <dbReference type="ARBA" id="ARBA00004613"/>
    </source>
</evidence>
<dbReference type="NCBIfam" id="TIGR02492">
    <property type="entry name" value="flgK_ends"/>
    <property type="match status" value="1"/>
</dbReference>
<keyword evidence="5" id="KW-0964">Secreted</keyword>
<keyword evidence="10" id="KW-0282">Flagellum</keyword>
<protein>
    <recommendedName>
        <fullName evidence="4">Flagellar hook-associated protein 1</fullName>
    </recommendedName>
</protein>
<evidence type="ECO:0000256" key="6">
    <source>
        <dbReference type="ARBA" id="ARBA00023143"/>
    </source>
</evidence>
<dbReference type="InterPro" id="IPR010930">
    <property type="entry name" value="Flg_bb/hook_C_dom"/>
</dbReference>
<evidence type="ECO:0000259" key="9">
    <source>
        <dbReference type="Pfam" id="PF22638"/>
    </source>
</evidence>
<evidence type="ECO:0000256" key="3">
    <source>
        <dbReference type="ARBA" id="ARBA00009677"/>
    </source>
</evidence>
<evidence type="ECO:0000313" key="10">
    <source>
        <dbReference type="EMBL" id="QQG36442.1"/>
    </source>
</evidence>
<dbReference type="EMBL" id="CP066681">
    <property type="protein sequence ID" value="QQG36442.1"/>
    <property type="molecule type" value="Genomic_DNA"/>
</dbReference>
<dbReference type="PANTHER" id="PTHR30033:SF2">
    <property type="entry name" value="FLAGELLAR HOOK PROTEIN"/>
    <property type="match status" value="1"/>
</dbReference>
<organism evidence="10 11">
    <name type="scientific">Micavibrio aeruginosavorus</name>
    <dbReference type="NCBI Taxonomy" id="349221"/>
    <lineage>
        <taxon>Bacteria</taxon>
        <taxon>Pseudomonadati</taxon>
        <taxon>Bdellovibrionota</taxon>
        <taxon>Bdellovibrionia</taxon>
        <taxon>Bdellovibrionales</taxon>
        <taxon>Pseudobdellovibrionaceae</taxon>
        <taxon>Micavibrio</taxon>
    </lineage>
</organism>
<dbReference type="Pfam" id="PF00460">
    <property type="entry name" value="Flg_bb_rod"/>
    <property type="match status" value="1"/>
</dbReference>
<dbReference type="Pfam" id="PF22638">
    <property type="entry name" value="FlgK_D1"/>
    <property type="match status" value="1"/>
</dbReference>
<proteinExistence type="inferred from homology"/>